<keyword evidence="4" id="KW-1185">Reference proteome</keyword>
<feature type="signal peptide" evidence="2">
    <location>
        <begin position="1"/>
        <end position="25"/>
    </location>
</feature>
<dbReference type="EMBL" id="LSYV01000196">
    <property type="protein sequence ID" value="KXZ42136.1"/>
    <property type="molecule type" value="Genomic_DNA"/>
</dbReference>
<feature type="region of interest" description="Disordered" evidence="1">
    <location>
        <begin position="421"/>
        <end position="516"/>
    </location>
</feature>
<feature type="compositionally biased region" description="Pro residues" evidence="1">
    <location>
        <begin position="560"/>
        <end position="577"/>
    </location>
</feature>
<dbReference type="STRING" id="33097.A0A150FX05"/>
<name>A0A150FX05_GONPE</name>
<protein>
    <recommendedName>
        <fullName evidence="5">MI domain-containing protein</fullName>
    </recommendedName>
</protein>
<feature type="compositionally biased region" description="Low complexity" evidence="1">
    <location>
        <begin position="463"/>
        <end position="476"/>
    </location>
</feature>
<organism evidence="3 4">
    <name type="scientific">Gonium pectorale</name>
    <name type="common">Green alga</name>
    <dbReference type="NCBI Taxonomy" id="33097"/>
    <lineage>
        <taxon>Eukaryota</taxon>
        <taxon>Viridiplantae</taxon>
        <taxon>Chlorophyta</taxon>
        <taxon>core chlorophytes</taxon>
        <taxon>Chlorophyceae</taxon>
        <taxon>CS clade</taxon>
        <taxon>Chlamydomonadales</taxon>
        <taxon>Volvocaceae</taxon>
        <taxon>Gonium</taxon>
    </lineage>
</organism>
<gene>
    <name evidence="3" type="ORF">GPECTOR_197g340</name>
</gene>
<sequence>MALGSRTLVLSTVVTILAMCQPARGQLVSLGTLTDSDFGNAFGVASAAAGGGLGSVSGSAAATIGAAGLVAQAAATTPASSLLLALGVPPQTVAAVANPLASGLTGASTSSVTGLLSPVTWVNLVNGNGLEGLPAPDSAESAAATFNQLLSGAVGEVTAGIIQALFFAPQGSEQLLSSVVQGLPSVANASPAQLAQFQERLLRGLLVQQRQLSGLLGRLVKRGAKAETDYKKETEKACVDWATSKFLRAFADLLLALGQPYGNVYDYLSQLVGIVFSGQSVTGQQYLDAFCCDLLKKSGIDFTIASINLIFGDEVINLGEVTKLLTEKNFTAVEENPAPPSPAPPSPAPPSPQPIIPTPVTSSVEASVNTSAATATAAVTTTTVKAAAAAGTNTIAAETEEEEEEGEEFEGEDFFEGEEIEGEEFFEGEEIEGEEVEGEEEDSEELALSGRRLNADEDEDASESAFDAAEFSSISDPEFDLADEPPAGDADAVDDDAVALDAEGDLRTGGAGSAASAVLKALQAQQKALEKEKKAAAKAEKKEAKTKPGFFLFAGRRRPPPPAPPSPAPPKPPSPKPKPPKKKGNKDNKDKSPLEDLPPQLIEILALLQGKPGTCNVIEWLVFALKNDKQLLLKALRLFKTLQNLAKGLLAAGIRVANSKGTEAAGKIVAAQSKYNQQVLGAITAVLTP</sequence>
<evidence type="ECO:0000256" key="2">
    <source>
        <dbReference type="SAM" id="SignalP"/>
    </source>
</evidence>
<evidence type="ECO:0000256" key="1">
    <source>
        <dbReference type="SAM" id="MobiDB-lite"/>
    </source>
</evidence>
<accession>A0A150FX05</accession>
<feature type="compositionally biased region" description="Pro residues" evidence="1">
    <location>
        <begin position="337"/>
        <end position="357"/>
    </location>
</feature>
<feature type="chain" id="PRO_5007561797" description="MI domain-containing protein" evidence="2">
    <location>
        <begin position="26"/>
        <end position="689"/>
    </location>
</feature>
<dbReference type="Proteomes" id="UP000075714">
    <property type="component" value="Unassembled WGS sequence"/>
</dbReference>
<dbReference type="AlphaFoldDB" id="A0A150FX05"/>
<keyword evidence="2" id="KW-0732">Signal</keyword>
<evidence type="ECO:0000313" key="3">
    <source>
        <dbReference type="EMBL" id="KXZ42136.1"/>
    </source>
</evidence>
<feature type="compositionally biased region" description="Basic and acidic residues" evidence="1">
    <location>
        <begin position="585"/>
        <end position="594"/>
    </location>
</feature>
<reference evidence="4" key="1">
    <citation type="journal article" date="2016" name="Nat. Commun.">
        <title>The Gonium pectorale genome demonstrates co-option of cell cycle regulation during the evolution of multicellularity.</title>
        <authorList>
            <person name="Hanschen E.R."/>
            <person name="Marriage T.N."/>
            <person name="Ferris P.J."/>
            <person name="Hamaji T."/>
            <person name="Toyoda A."/>
            <person name="Fujiyama A."/>
            <person name="Neme R."/>
            <person name="Noguchi H."/>
            <person name="Minakuchi Y."/>
            <person name="Suzuki M."/>
            <person name="Kawai-Toyooka H."/>
            <person name="Smith D.R."/>
            <person name="Sparks H."/>
            <person name="Anderson J."/>
            <person name="Bakaric R."/>
            <person name="Luria V."/>
            <person name="Karger A."/>
            <person name="Kirschner M.W."/>
            <person name="Durand P.M."/>
            <person name="Michod R.E."/>
            <person name="Nozaki H."/>
            <person name="Olson B.J."/>
        </authorList>
    </citation>
    <scope>NUCLEOTIDE SEQUENCE [LARGE SCALE GENOMIC DNA]</scope>
    <source>
        <strain evidence="4">NIES-2863</strain>
    </source>
</reference>
<feature type="compositionally biased region" description="Acidic residues" evidence="1">
    <location>
        <begin position="421"/>
        <end position="445"/>
    </location>
</feature>
<comment type="caution">
    <text evidence="3">The sequence shown here is derived from an EMBL/GenBank/DDBJ whole genome shotgun (WGS) entry which is preliminary data.</text>
</comment>
<evidence type="ECO:0000313" key="4">
    <source>
        <dbReference type="Proteomes" id="UP000075714"/>
    </source>
</evidence>
<feature type="region of interest" description="Disordered" evidence="1">
    <location>
        <begin position="533"/>
        <end position="595"/>
    </location>
</feature>
<proteinExistence type="predicted"/>
<evidence type="ECO:0008006" key="5">
    <source>
        <dbReference type="Google" id="ProtNLM"/>
    </source>
</evidence>
<feature type="compositionally biased region" description="Basic and acidic residues" evidence="1">
    <location>
        <begin position="533"/>
        <end position="546"/>
    </location>
</feature>
<dbReference type="OrthoDB" id="556930at2759"/>
<feature type="region of interest" description="Disordered" evidence="1">
    <location>
        <begin position="333"/>
        <end position="363"/>
    </location>
</feature>